<evidence type="ECO:0000313" key="2">
    <source>
        <dbReference type="Proteomes" id="UP000053989"/>
    </source>
</evidence>
<dbReference type="InParanoid" id="A0A0C3DMR1"/>
<reference evidence="2" key="2">
    <citation type="submission" date="2015-01" db="EMBL/GenBank/DDBJ databases">
        <title>Evolutionary Origins and Diversification of the Mycorrhizal Mutualists.</title>
        <authorList>
            <consortium name="DOE Joint Genome Institute"/>
            <consortium name="Mycorrhizal Genomics Consortium"/>
            <person name="Kohler A."/>
            <person name="Kuo A."/>
            <person name="Nagy L.G."/>
            <person name="Floudas D."/>
            <person name="Copeland A."/>
            <person name="Barry K.W."/>
            <person name="Cichocki N."/>
            <person name="Veneault-Fourrey C."/>
            <person name="LaButti K."/>
            <person name="Lindquist E.A."/>
            <person name="Lipzen A."/>
            <person name="Lundell T."/>
            <person name="Morin E."/>
            <person name="Murat C."/>
            <person name="Riley R."/>
            <person name="Ohm R."/>
            <person name="Sun H."/>
            <person name="Tunlid A."/>
            <person name="Henrissat B."/>
            <person name="Grigoriev I.V."/>
            <person name="Hibbett D.S."/>
            <person name="Martin F."/>
        </authorList>
    </citation>
    <scope>NUCLEOTIDE SEQUENCE [LARGE SCALE GENOMIC DNA]</scope>
    <source>
        <strain evidence="2">Foug A</strain>
    </source>
</reference>
<gene>
    <name evidence="1" type="ORF">SCLCIDRAFT_28932</name>
</gene>
<evidence type="ECO:0000313" key="1">
    <source>
        <dbReference type="EMBL" id="KIM57321.1"/>
    </source>
</evidence>
<accession>A0A0C3DMR1</accession>
<protein>
    <submittedName>
        <fullName evidence="1">Uncharacterized protein</fullName>
    </submittedName>
</protein>
<sequence>MLVRTRRRINGQLASFERVSQHATSQHRGCHFIPISPSLDLLGTKDSIEALVESLRTTNEFKTGNVFIFGLVAHWARQPRPPRGKVGIMQLTNNADADINGSSIFPDGTAIWCRQSVANGDIARLVMAGAAWINTLGSHETSASSALDCRDVATVTYLPVSRSPHDRSAVLPKKRFSFQLRQQSQQAF</sequence>
<dbReference type="EMBL" id="KN822102">
    <property type="protein sequence ID" value="KIM57321.1"/>
    <property type="molecule type" value="Genomic_DNA"/>
</dbReference>
<dbReference type="Proteomes" id="UP000053989">
    <property type="component" value="Unassembled WGS sequence"/>
</dbReference>
<proteinExistence type="predicted"/>
<dbReference type="AlphaFoldDB" id="A0A0C3DMR1"/>
<keyword evidence="2" id="KW-1185">Reference proteome</keyword>
<reference evidence="1 2" key="1">
    <citation type="submission" date="2014-04" db="EMBL/GenBank/DDBJ databases">
        <authorList>
            <consortium name="DOE Joint Genome Institute"/>
            <person name="Kuo A."/>
            <person name="Kohler A."/>
            <person name="Nagy L.G."/>
            <person name="Floudas D."/>
            <person name="Copeland A."/>
            <person name="Barry K.W."/>
            <person name="Cichocki N."/>
            <person name="Veneault-Fourrey C."/>
            <person name="LaButti K."/>
            <person name="Lindquist E.A."/>
            <person name="Lipzen A."/>
            <person name="Lundell T."/>
            <person name="Morin E."/>
            <person name="Murat C."/>
            <person name="Sun H."/>
            <person name="Tunlid A."/>
            <person name="Henrissat B."/>
            <person name="Grigoriev I.V."/>
            <person name="Hibbett D.S."/>
            <person name="Martin F."/>
            <person name="Nordberg H.P."/>
            <person name="Cantor M.N."/>
            <person name="Hua S.X."/>
        </authorList>
    </citation>
    <scope>NUCLEOTIDE SEQUENCE [LARGE SCALE GENOMIC DNA]</scope>
    <source>
        <strain evidence="1 2">Foug A</strain>
    </source>
</reference>
<dbReference type="HOGENOM" id="CLU_1441841_0_0_1"/>
<organism evidence="1 2">
    <name type="scientific">Scleroderma citrinum Foug A</name>
    <dbReference type="NCBI Taxonomy" id="1036808"/>
    <lineage>
        <taxon>Eukaryota</taxon>
        <taxon>Fungi</taxon>
        <taxon>Dikarya</taxon>
        <taxon>Basidiomycota</taxon>
        <taxon>Agaricomycotina</taxon>
        <taxon>Agaricomycetes</taxon>
        <taxon>Agaricomycetidae</taxon>
        <taxon>Boletales</taxon>
        <taxon>Sclerodermatineae</taxon>
        <taxon>Sclerodermataceae</taxon>
        <taxon>Scleroderma</taxon>
    </lineage>
</organism>
<name>A0A0C3DMR1_9AGAM</name>